<dbReference type="EMBL" id="CP060414">
    <property type="protein sequence ID" value="QNT58809.1"/>
    <property type="molecule type" value="Genomic_DNA"/>
</dbReference>
<keyword evidence="2" id="KW-1185">Reference proteome</keyword>
<dbReference type="KEGG" id="nmus:H7A79_1386"/>
<sequence>MRLTVNSTLPELQAHLNTLYARLNGDLSEPLNAVAGLLENSTRKRFETKTAPDGSKWAQLSLWTLYAKTGKNGKTRGSILVDRGDLLRSITSHATESMAEVGTDRVYARYLQTGTAKMPAREIFGLSDQDRADIRDELHDWLQTIWSGK</sequence>
<name>A0A7H1MAZ4_9NEIS</name>
<dbReference type="NCBIfam" id="TIGR01635">
    <property type="entry name" value="tail_comp_S"/>
    <property type="match status" value="1"/>
</dbReference>
<proteinExistence type="predicted"/>
<dbReference type="RefSeq" id="WP_187001550.1">
    <property type="nucleotide sequence ID" value="NZ_CP060414.2"/>
</dbReference>
<reference evidence="1" key="1">
    <citation type="submission" date="2024-06" db="EMBL/GenBank/DDBJ databases">
        <title>Complete Genome Sequence of mouse commensal type strain Neisseria musculi.</title>
        <authorList>
            <person name="Thapa E."/>
            <person name="Aluvathingal J."/>
            <person name="Nadendla S."/>
            <person name="Mehta A."/>
            <person name="Tettelin H."/>
            <person name="Weyand N.J."/>
        </authorList>
    </citation>
    <scope>NUCLEOTIDE SEQUENCE</scope>
    <source>
        <strain evidence="1">NW831</strain>
    </source>
</reference>
<evidence type="ECO:0000313" key="1">
    <source>
        <dbReference type="EMBL" id="QNT58809.1"/>
    </source>
</evidence>
<dbReference type="InterPro" id="IPR006522">
    <property type="entry name" value="Phage_virion_morphogenesis"/>
</dbReference>
<dbReference type="Proteomes" id="UP000516412">
    <property type="component" value="Chromosome"/>
</dbReference>
<gene>
    <name evidence="1" type="ORF">H7A79_1386</name>
</gene>
<organism evidence="1 2">
    <name type="scientific">Neisseria musculi</name>
    <dbReference type="NCBI Taxonomy" id="1815583"/>
    <lineage>
        <taxon>Bacteria</taxon>
        <taxon>Pseudomonadati</taxon>
        <taxon>Pseudomonadota</taxon>
        <taxon>Betaproteobacteria</taxon>
        <taxon>Neisseriales</taxon>
        <taxon>Neisseriaceae</taxon>
        <taxon>Neisseria</taxon>
    </lineage>
</organism>
<dbReference type="Pfam" id="PF05069">
    <property type="entry name" value="Phage_tail_S"/>
    <property type="match status" value="1"/>
</dbReference>
<dbReference type="AlphaFoldDB" id="A0A7H1MAZ4"/>
<evidence type="ECO:0000313" key="2">
    <source>
        <dbReference type="Proteomes" id="UP000516412"/>
    </source>
</evidence>
<protein>
    <submittedName>
        <fullName evidence="1">Phage virion morphogenesis protein</fullName>
    </submittedName>
</protein>
<accession>A0A7H1MAZ4</accession>